<dbReference type="Gene3D" id="4.10.240.10">
    <property type="entry name" value="Zn(2)-C6 fungal-type DNA-binding domain"/>
    <property type="match status" value="1"/>
</dbReference>
<proteinExistence type="predicted"/>
<keyword evidence="1" id="KW-0805">Transcription regulation</keyword>
<evidence type="ECO:0000313" key="8">
    <source>
        <dbReference type="Proteomes" id="UP001492380"/>
    </source>
</evidence>
<feature type="compositionally biased region" description="Basic residues" evidence="5">
    <location>
        <begin position="459"/>
        <end position="468"/>
    </location>
</feature>
<comment type="caution">
    <text evidence="7">The sequence shown here is derived from an EMBL/GenBank/DDBJ whole genome shotgun (WGS) entry which is preliminary data.</text>
</comment>
<dbReference type="CDD" id="cd00067">
    <property type="entry name" value="GAL4"/>
    <property type="match status" value="1"/>
</dbReference>
<feature type="compositionally biased region" description="Polar residues" evidence="5">
    <location>
        <begin position="269"/>
        <end position="280"/>
    </location>
</feature>
<feature type="region of interest" description="Disordered" evidence="5">
    <location>
        <begin position="310"/>
        <end position="334"/>
    </location>
</feature>
<dbReference type="PROSITE" id="PS50048">
    <property type="entry name" value="ZN2_CY6_FUNGAL_2"/>
    <property type="match status" value="1"/>
</dbReference>
<evidence type="ECO:0000259" key="6">
    <source>
        <dbReference type="PROSITE" id="PS50048"/>
    </source>
</evidence>
<evidence type="ECO:0000256" key="1">
    <source>
        <dbReference type="ARBA" id="ARBA00023015"/>
    </source>
</evidence>
<dbReference type="InterPro" id="IPR036864">
    <property type="entry name" value="Zn2-C6_fun-type_DNA-bd_sf"/>
</dbReference>
<dbReference type="PROSITE" id="PS00463">
    <property type="entry name" value="ZN2_CY6_FUNGAL_1"/>
    <property type="match status" value="1"/>
</dbReference>
<gene>
    <name evidence="7" type="ORF">HDK90DRAFT_509979</name>
</gene>
<dbReference type="InterPro" id="IPR001138">
    <property type="entry name" value="Zn2Cys6_DnaBD"/>
</dbReference>
<keyword evidence="4" id="KW-0539">Nucleus</keyword>
<feature type="compositionally biased region" description="Low complexity" evidence="5">
    <location>
        <begin position="444"/>
        <end position="458"/>
    </location>
</feature>
<feature type="region of interest" description="Disordered" evidence="5">
    <location>
        <begin position="367"/>
        <end position="468"/>
    </location>
</feature>
<feature type="domain" description="Zn(2)-C6 fungal-type" evidence="6">
    <location>
        <begin position="335"/>
        <end position="367"/>
    </location>
</feature>
<evidence type="ECO:0000256" key="5">
    <source>
        <dbReference type="SAM" id="MobiDB-lite"/>
    </source>
</evidence>
<accession>A0ABR1YTP6</accession>
<dbReference type="Proteomes" id="UP001492380">
    <property type="component" value="Unassembled WGS sequence"/>
</dbReference>
<feature type="compositionally biased region" description="Low complexity" evidence="5">
    <location>
        <begin position="386"/>
        <end position="423"/>
    </location>
</feature>
<organism evidence="7 8">
    <name type="scientific">Phyllosticta capitalensis</name>
    <dbReference type="NCBI Taxonomy" id="121624"/>
    <lineage>
        <taxon>Eukaryota</taxon>
        <taxon>Fungi</taxon>
        <taxon>Dikarya</taxon>
        <taxon>Ascomycota</taxon>
        <taxon>Pezizomycotina</taxon>
        <taxon>Dothideomycetes</taxon>
        <taxon>Dothideomycetes incertae sedis</taxon>
        <taxon>Botryosphaeriales</taxon>
        <taxon>Phyllostictaceae</taxon>
        <taxon>Phyllosticta</taxon>
    </lineage>
</organism>
<feature type="region of interest" description="Disordered" evidence="5">
    <location>
        <begin position="204"/>
        <end position="280"/>
    </location>
</feature>
<feature type="region of interest" description="Disordered" evidence="5">
    <location>
        <begin position="52"/>
        <end position="72"/>
    </location>
</feature>
<name>A0ABR1YTP6_9PEZI</name>
<evidence type="ECO:0000256" key="4">
    <source>
        <dbReference type="ARBA" id="ARBA00023242"/>
    </source>
</evidence>
<evidence type="ECO:0000256" key="2">
    <source>
        <dbReference type="ARBA" id="ARBA00023125"/>
    </source>
</evidence>
<dbReference type="Pfam" id="PF00172">
    <property type="entry name" value="Zn_clus"/>
    <property type="match status" value="1"/>
</dbReference>
<dbReference type="PANTHER" id="PTHR31069:SF32">
    <property type="entry name" value="ARGININE METABOLISM REGULATION PROTEIN II"/>
    <property type="match status" value="1"/>
</dbReference>
<reference evidence="7 8" key="1">
    <citation type="submission" date="2024-04" db="EMBL/GenBank/DDBJ databases">
        <title>Phyllosticta paracitricarpa is synonymous to the EU quarantine fungus P. citricarpa based on phylogenomic analyses.</title>
        <authorList>
            <consortium name="Lawrence Berkeley National Laboratory"/>
            <person name="Van Ingen-Buijs V.A."/>
            <person name="Van Westerhoven A.C."/>
            <person name="Haridas S."/>
            <person name="Skiadas P."/>
            <person name="Martin F."/>
            <person name="Groenewald J.Z."/>
            <person name="Crous P.W."/>
            <person name="Seidl M.F."/>
        </authorList>
    </citation>
    <scope>NUCLEOTIDE SEQUENCE [LARGE SCALE GENOMIC DNA]</scope>
    <source>
        <strain evidence="7 8">CBS 123374</strain>
    </source>
</reference>
<dbReference type="SMART" id="SM00066">
    <property type="entry name" value="GAL4"/>
    <property type="match status" value="1"/>
</dbReference>
<feature type="compositionally biased region" description="Basic residues" evidence="5">
    <location>
        <begin position="257"/>
        <end position="266"/>
    </location>
</feature>
<keyword evidence="3" id="KW-0804">Transcription</keyword>
<dbReference type="PANTHER" id="PTHR31069">
    <property type="entry name" value="OLEATE-ACTIVATED TRANSCRIPTION FACTOR 1-RELATED"/>
    <property type="match status" value="1"/>
</dbReference>
<keyword evidence="2" id="KW-0238">DNA-binding</keyword>
<evidence type="ECO:0000256" key="3">
    <source>
        <dbReference type="ARBA" id="ARBA00023163"/>
    </source>
</evidence>
<feature type="compositionally biased region" description="Polar residues" evidence="5">
    <location>
        <begin position="317"/>
        <end position="327"/>
    </location>
</feature>
<dbReference type="InterPro" id="IPR050675">
    <property type="entry name" value="OAF3"/>
</dbReference>
<protein>
    <recommendedName>
        <fullName evidence="6">Zn(2)-C6 fungal-type domain-containing protein</fullName>
    </recommendedName>
</protein>
<sequence>MAYQCKDLDDVLAAVQYQIQTSAQGLIPEEVVCRLQLPLNANLDYPRVKAAERPSVGQDETPIPPKAADGGPIDADPCPGYSVAAALSNFYDQKEKANYQKVVAKAVVGAIQYADGFRWTVRRTKDTLSNDGLRFSYICRDSEQNQNASIKLKKESSRAEGADPIATARDFYDCKGGIKLLFSIKDLCIDVFYHHLPVHDHADQLDKQRKEQREAMKASDTPPAPPPGDMATATDFPFPYPMPQVNPQPEATAESPKKKRGPRKKKADSSTLQTNGNAFASQGTQNLELLADAANANMYSGYPFMFDQPQYGAFDEQPTSNGESTTQKRSRSRTGCLTCREKRIKCDEKQPTCANCLKSRDTRICQWPSQESNNGKPKGTKKTKKAPATSTAARSTSNSNSSSKAPKQQKQKQPPQKQQPAKLTKQRAGTKSAASPTKKRKSAAAEPFEPAASRAKPSPSKRSKKAKA</sequence>
<keyword evidence="8" id="KW-1185">Reference proteome</keyword>
<evidence type="ECO:0000313" key="7">
    <source>
        <dbReference type="EMBL" id="KAK8238348.1"/>
    </source>
</evidence>
<dbReference type="SUPFAM" id="SSF57701">
    <property type="entry name" value="Zn2/Cys6 DNA-binding domain"/>
    <property type="match status" value="1"/>
</dbReference>
<dbReference type="EMBL" id="JBBWRZ010000004">
    <property type="protein sequence ID" value="KAK8238348.1"/>
    <property type="molecule type" value="Genomic_DNA"/>
</dbReference>
<feature type="compositionally biased region" description="Basic and acidic residues" evidence="5">
    <location>
        <begin position="204"/>
        <end position="217"/>
    </location>
</feature>